<reference evidence="1 2" key="1">
    <citation type="journal article" date="2012" name="J. Bacteriol.">
        <title>Complete genome sequences of Methylophaga sp. strain JAM1 and Methylophaga sp. strain JAM7.</title>
        <authorList>
            <person name="Villeneuve C."/>
            <person name="Martineau C."/>
            <person name="Mauffrey F."/>
            <person name="Villemur R."/>
        </authorList>
    </citation>
    <scope>NUCLEOTIDE SEQUENCE [LARGE SCALE GENOMIC DNA]</scope>
    <source>
        <strain evidence="1 2">JAM7</strain>
    </source>
</reference>
<proteinExistence type="predicted"/>
<dbReference type="AlphaFoldDB" id="I1YJ92"/>
<dbReference type="Gene3D" id="3.10.450.360">
    <property type="match status" value="1"/>
</dbReference>
<keyword evidence="2" id="KW-1185">Reference proteome</keyword>
<gene>
    <name evidence="1" type="ordered locus">Q7C_1844</name>
</gene>
<dbReference type="HOGENOM" id="CLU_2001196_0_0_6"/>
<dbReference type="STRING" id="754477.Q7C_1844"/>
<sequence length="124" mass="14024">MILDAIQKQFPESDVISANIEIEDNGDEIYEIQGTLKDKRKFEYDTFANGEVQEIEVEFPEYMVPEAVMKAIEKKLPGFTPTYIEASHSKSMKVISYEFEGMMGDKKLDIDVSADGSKIEIADS</sequence>
<accession>I1YJ92</accession>
<evidence type="ECO:0000313" key="2">
    <source>
        <dbReference type="Proteomes" id="UP000009145"/>
    </source>
</evidence>
<name>I1YJ92_METFJ</name>
<dbReference type="SUPFAM" id="SSF160574">
    <property type="entry name" value="BT0923-like"/>
    <property type="match status" value="1"/>
</dbReference>
<organism evidence="1 2">
    <name type="scientific">Methylophaga frappieri (strain ATCC BAA-2434 / DSM 25690 / JAM7)</name>
    <dbReference type="NCBI Taxonomy" id="754477"/>
    <lineage>
        <taxon>Bacteria</taxon>
        <taxon>Pseudomonadati</taxon>
        <taxon>Pseudomonadota</taxon>
        <taxon>Gammaproteobacteria</taxon>
        <taxon>Thiotrichales</taxon>
        <taxon>Piscirickettsiaceae</taxon>
        <taxon>Methylophaga</taxon>
    </lineage>
</organism>
<dbReference type="eggNOG" id="ENOG503169G">
    <property type="taxonomic scope" value="Bacteria"/>
</dbReference>
<dbReference type="Proteomes" id="UP000009145">
    <property type="component" value="Chromosome"/>
</dbReference>
<dbReference type="EMBL" id="CP003380">
    <property type="protein sequence ID" value="AFJ02985.1"/>
    <property type="molecule type" value="Genomic_DNA"/>
</dbReference>
<dbReference type="PATRIC" id="fig|754477.3.peg.1815"/>
<dbReference type="KEGG" id="mec:Q7C_1844"/>
<protein>
    <submittedName>
        <fullName evidence="1">Uncharacterized protein</fullName>
    </submittedName>
</protein>
<evidence type="ECO:0000313" key="1">
    <source>
        <dbReference type="EMBL" id="AFJ02985.1"/>
    </source>
</evidence>